<dbReference type="EMBL" id="BAABME010014178">
    <property type="protein sequence ID" value="GAA0186929.1"/>
    <property type="molecule type" value="Genomic_DNA"/>
</dbReference>
<accession>A0AAV3S147</accession>
<keyword evidence="2" id="KW-1185">Reference proteome</keyword>
<protein>
    <submittedName>
        <fullName evidence="1">Uncharacterized protein</fullName>
    </submittedName>
</protein>
<reference evidence="1 2" key="1">
    <citation type="submission" date="2024-01" db="EMBL/GenBank/DDBJ databases">
        <title>The complete chloroplast genome sequence of Lithospermum erythrorhizon: insights into the phylogenetic relationship among Boraginaceae species and the maternal lineages of purple gromwells.</title>
        <authorList>
            <person name="Okada T."/>
            <person name="Watanabe K."/>
        </authorList>
    </citation>
    <scope>NUCLEOTIDE SEQUENCE [LARGE SCALE GENOMIC DNA]</scope>
</reference>
<name>A0AAV3S147_LITER</name>
<evidence type="ECO:0000313" key="1">
    <source>
        <dbReference type="EMBL" id="GAA0186929.1"/>
    </source>
</evidence>
<gene>
    <name evidence="1" type="ORF">LIER_34217</name>
</gene>
<sequence>MSNRRVGVRRVRTASLVVEDGKPIAQLVEGNVNQPHQPENQDPPVILVVASNLPGDAGLSPQQVPVPEKSYSNKLRCACTECPRTTN</sequence>
<comment type="caution">
    <text evidence="1">The sequence shown here is derived from an EMBL/GenBank/DDBJ whole genome shotgun (WGS) entry which is preliminary data.</text>
</comment>
<dbReference type="Proteomes" id="UP001454036">
    <property type="component" value="Unassembled WGS sequence"/>
</dbReference>
<dbReference type="AlphaFoldDB" id="A0AAV3S147"/>
<organism evidence="1 2">
    <name type="scientific">Lithospermum erythrorhizon</name>
    <name type="common">Purple gromwell</name>
    <name type="synonym">Lithospermum officinale var. erythrorhizon</name>
    <dbReference type="NCBI Taxonomy" id="34254"/>
    <lineage>
        <taxon>Eukaryota</taxon>
        <taxon>Viridiplantae</taxon>
        <taxon>Streptophyta</taxon>
        <taxon>Embryophyta</taxon>
        <taxon>Tracheophyta</taxon>
        <taxon>Spermatophyta</taxon>
        <taxon>Magnoliopsida</taxon>
        <taxon>eudicotyledons</taxon>
        <taxon>Gunneridae</taxon>
        <taxon>Pentapetalae</taxon>
        <taxon>asterids</taxon>
        <taxon>lamiids</taxon>
        <taxon>Boraginales</taxon>
        <taxon>Boraginaceae</taxon>
        <taxon>Boraginoideae</taxon>
        <taxon>Lithospermeae</taxon>
        <taxon>Lithospermum</taxon>
    </lineage>
</organism>
<proteinExistence type="predicted"/>
<evidence type="ECO:0000313" key="2">
    <source>
        <dbReference type="Proteomes" id="UP001454036"/>
    </source>
</evidence>